<protein>
    <recommendedName>
        <fullName evidence="4">ATP-grasp domain-containing protein</fullName>
    </recommendedName>
</protein>
<evidence type="ECO:0008006" key="4">
    <source>
        <dbReference type="Google" id="ProtNLM"/>
    </source>
</evidence>
<keyword evidence="3" id="KW-1185">Reference proteome</keyword>
<evidence type="ECO:0000313" key="3">
    <source>
        <dbReference type="Proteomes" id="UP001305647"/>
    </source>
</evidence>
<feature type="compositionally biased region" description="Gly residues" evidence="1">
    <location>
        <begin position="440"/>
        <end position="454"/>
    </location>
</feature>
<evidence type="ECO:0000313" key="2">
    <source>
        <dbReference type="EMBL" id="KAK4102365.1"/>
    </source>
</evidence>
<comment type="caution">
    <text evidence="2">The sequence shown here is derived from an EMBL/GenBank/DDBJ whole genome shotgun (WGS) entry which is preliminary data.</text>
</comment>
<dbReference type="AlphaFoldDB" id="A0AAN6Q5V9"/>
<dbReference type="SUPFAM" id="SSF56059">
    <property type="entry name" value="Glutathione synthetase ATP-binding domain-like"/>
    <property type="match status" value="1"/>
</dbReference>
<reference evidence="2" key="1">
    <citation type="journal article" date="2023" name="Mol. Phylogenet. Evol.">
        <title>Genome-scale phylogeny and comparative genomics of the fungal order Sordariales.</title>
        <authorList>
            <person name="Hensen N."/>
            <person name="Bonometti L."/>
            <person name="Westerberg I."/>
            <person name="Brannstrom I.O."/>
            <person name="Guillou S."/>
            <person name="Cros-Aarteil S."/>
            <person name="Calhoun S."/>
            <person name="Haridas S."/>
            <person name="Kuo A."/>
            <person name="Mondo S."/>
            <person name="Pangilinan J."/>
            <person name="Riley R."/>
            <person name="LaButti K."/>
            <person name="Andreopoulos B."/>
            <person name="Lipzen A."/>
            <person name="Chen C."/>
            <person name="Yan M."/>
            <person name="Daum C."/>
            <person name="Ng V."/>
            <person name="Clum A."/>
            <person name="Steindorff A."/>
            <person name="Ohm R.A."/>
            <person name="Martin F."/>
            <person name="Silar P."/>
            <person name="Natvig D.O."/>
            <person name="Lalanne C."/>
            <person name="Gautier V."/>
            <person name="Ament-Velasquez S.L."/>
            <person name="Kruys A."/>
            <person name="Hutchinson M.I."/>
            <person name="Powell A.J."/>
            <person name="Barry K."/>
            <person name="Miller A.N."/>
            <person name="Grigoriev I.V."/>
            <person name="Debuchy R."/>
            <person name="Gladieux P."/>
            <person name="Hiltunen Thoren M."/>
            <person name="Johannesson H."/>
        </authorList>
    </citation>
    <scope>NUCLEOTIDE SEQUENCE</scope>
    <source>
        <strain evidence="2">CBS 757.83</strain>
    </source>
</reference>
<organism evidence="2 3">
    <name type="scientific">Parathielavia hyrcaniae</name>
    <dbReference type="NCBI Taxonomy" id="113614"/>
    <lineage>
        <taxon>Eukaryota</taxon>
        <taxon>Fungi</taxon>
        <taxon>Dikarya</taxon>
        <taxon>Ascomycota</taxon>
        <taxon>Pezizomycotina</taxon>
        <taxon>Sordariomycetes</taxon>
        <taxon>Sordariomycetidae</taxon>
        <taxon>Sordariales</taxon>
        <taxon>Chaetomiaceae</taxon>
        <taxon>Parathielavia</taxon>
    </lineage>
</organism>
<dbReference type="Proteomes" id="UP001305647">
    <property type="component" value="Unassembled WGS sequence"/>
</dbReference>
<name>A0AAN6Q5V9_9PEZI</name>
<feature type="region of interest" description="Disordered" evidence="1">
    <location>
        <begin position="291"/>
        <end position="319"/>
    </location>
</feature>
<dbReference type="PANTHER" id="PTHR37018">
    <property type="entry name" value="CULTURE SPECIFIC PROTEIN, PUTATIVE (AFU_ORTHOLOGUE AFUA_2G00130)-RELATED"/>
    <property type="match status" value="1"/>
</dbReference>
<dbReference type="InterPro" id="IPR053269">
    <property type="entry name" value="Asp-Met_ligase"/>
</dbReference>
<feature type="region of interest" description="Disordered" evidence="1">
    <location>
        <begin position="436"/>
        <end position="456"/>
    </location>
</feature>
<evidence type="ECO:0000256" key="1">
    <source>
        <dbReference type="SAM" id="MobiDB-lite"/>
    </source>
</evidence>
<accession>A0AAN6Q5V9</accession>
<reference evidence="2" key="2">
    <citation type="submission" date="2023-05" db="EMBL/GenBank/DDBJ databases">
        <authorList>
            <consortium name="Lawrence Berkeley National Laboratory"/>
            <person name="Steindorff A."/>
            <person name="Hensen N."/>
            <person name="Bonometti L."/>
            <person name="Westerberg I."/>
            <person name="Brannstrom I.O."/>
            <person name="Guillou S."/>
            <person name="Cros-Aarteil S."/>
            <person name="Calhoun S."/>
            <person name="Haridas S."/>
            <person name="Kuo A."/>
            <person name="Mondo S."/>
            <person name="Pangilinan J."/>
            <person name="Riley R."/>
            <person name="Labutti K."/>
            <person name="Andreopoulos B."/>
            <person name="Lipzen A."/>
            <person name="Chen C."/>
            <person name="Yanf M."/>
            <person name="Daum C."/>
            <person name="Ng V."/>
            <person name="Clum A."/>
            <person name="Ohm R."/>
            <person name="Martin F."/>
            <person name="Silar P."/>
            <person name="Natvig D."/>
            <person name="Lalanne C."/>
            <person name="Gautier V."/>
            <person name="Ament-Velasquez S.L."/>
            <person name="Kruys A."/>
            <person name="Hutchinson M.I."/>
            <person name="Powell A.J."/>
            <person name="Barry K."/>
            <person name="Miller A.N."/>
            <person name="Grigoriev I.V."/>
            <person name="Debuchy R."/>
            <person name="Gladieux P."/>
            <person name="Thoren M.H."/>
            <person name="Johannesson H."/>
        </authorList>
    </citation>
    <scope>NUCLEOTIDE SEQUENCE</scope>
    <source>
        <strain evidence="2">CBS 757.83</strain>
    </source>
</reference>
<sequence>MGSLGTEAPAEVKLPTVKLDTTLTELYRLASPKDAHTRLGWVSCGITSGVDFTADFPRNVKFVYEDQTFVSIPSRKLSNGNGKLKHSLAKKHLSLIPQRDAFISGTAPVIFFNLGRSPEQVEHDRREAEATISVLDPSQRPELVFCPGPSKIPMQEHSINKLEYKVIFDGLEAYPLTHDLETHWLLNSKAGLARSGLPTPSSQIIETEGYPPPPESCCVVCREPAANPSSHLPSIPRMCTGPRGEWLARETHRILAAVRARRVPFVFKTQQAFGGAGTWLVTTQDQKEQLLADLSGSSPTQNEVNDGKGKREEEEEEQDSGLLGKLLPLLTPSNAHLRPTTVLLTDLVSDPTGDYGLTFVVTSSESGTGSGEPLFLAAAEQMITDDGSSAWIGSRIHYGRQEELRNKFQGLVERIARWVAGHGYVGPVGADVLCTSRSSSGGGSSRSPGGGGPGEEGDGGCYIVDLNVRTSGSVSLPLLRGHFMGKGLECASSFSIQVRGGRREFVEKWRGAFEEGRMLILSWYEDLEEGASIADVVVGAEDEERLAELMREVRLNTEEVTF</sequence>
<dbReference type="EMBL" id="MU863632">
    <property type="protein sequence ID" value="KAK4102365.1"/>
    <property type="molecule type" value="Genomic_DNA"/>
</dbReference>
<proteinExistence type="predicted"/>
<feature type="compositionally biased region" description="Polar residues" evidence="1">
    <location>
        <begin position="295"/>
        <end position="304"/>
    </location>
</feature>
<dbReference type="PANTHER" id="PTHR37018:SF1">
    <property type="entry name" value="CULTURE SPECIFIC PROTEIN, PUTATIVE (AFU_ORTHOLOGUE AFUA_2G00130)-RELATED"/>
    <property type="match status" value="1"/>
</dbReference>
<gene>
    <name evidence="2" type="ORF">N658DRAFT_554375</name>
</gene>